<keyword evidence="7" id="KW-1185">Reference proteome</keyword>
<dbReference type="Proteomes" id="UP000001424">
    <property type="component" value="Chromosome"/>
</dbReference>
<evidence type="ECO:0000256" key="3">
    <source>
        <dbReference type="ARBA" id="ARBA00022490"/>
    </source>
</evidence>
<evidence type="ECO:0000313" key="7">
    <source>
        <dbReference type="Proteomes" id="UP000001424"/>
    </source>
</evidence>
<dbReference type="OrthoDB" id="8595987at2"/>
<protein>
    <submittedName>
        <fullName evidence="6">Probable type III secretion protein</fullName>
    </submittedName>
</protein>
<evidence type="ECO:0000256" key="1">
    <source>
        <dbReference type="ARBA" id="ARBA00004496"/>
    </source>
</evidence>
<dbReference type="NCBIfam" id="TIGR02499">
    <property type="entry name" value="HrpE_YscL_not"/>
    <property type="match status" value="1"/>
</dbReference>
<evidence type="ECO:0000313" key="6">
    <source>
        <dbReference type="EMBL" id="AAQ60264.2"/>
    </source>
</evidence>
<dbReference type="InterPro" id="IPR012842">
    <property type="entry name" value="T3SS_SctL/SctL2"/>
</dbReference>
<organism evidence="6 7">
    <name type="scientific">Chromobacterium violaceum (strain ATCC 12472 / DSM 30191 / JCM 1249 / CCUG 213 / NBRC 12614 / NCIMB 9131 / NCTC 9757 / MK)</name>
    <dbReference type="NCBI Taxonomy" id="243365"/>
    <lineage>
        <taxon>Bacteria</taxon>
        <taxon>Pseudomonadati</taxon>
        <taxon>Pseudomonadota</taxon>
        <taxon>Betaproteobacteria</taxon>
        <taxon>Neisseriales</taxon>
        <taxon>Chromobacteriaceae</taxon>
        <taxon>Chromobacterium</taxon>
    </lineage>
</organism>
<proteinExistence type="inferred from homology"/>
<dbReference type="Pfam" id="PF06188">
    <property type="entry name" value="HrpE"/>
    <property type="match status" value="1"/>
</dbReference>
<dbReference type="GO" id="GO:0005737">
    <property type="term" value="C:cytoplasm"/>
    <property type="evidence" value="ECO:0007669"/>
    <property type="project" value="UniProtKB-SubCell"/>
</dbReference>
<dbReference type="eggNOG" id="COG1317">
    <property type="taxonomic scope" value="Bacteria"/>
</dbReference>
<dbReference type="GO" id="GO:0030254">
    <property type="term" value="P:protein secretion by the type III secretion system"/>
    <property type="evidence" value="ECO:0007669"/>
    <property type="project" value="InterPro"/>
</dbReference>
<dbReference type="AlphaFoldDB" id="Q7NUV3"/>
<dbReference type="STRING" id="243365.CV_2594"/>
<keyword evidence="2" id="KW-0813">Transport</keyword>
<name>Q7NUV3_CHRVO</name>
<reference evidence="6 7" key="1">
    <citation type="journal article" date="2003" name="Proc. Natl. Acad. Sci. U.S.A.">
        <title>The complete genome sequence of Chromobacterium violaceum reveals remarkable and exploitable bacterial adaptability.</title>
        <authorList>
            <person name="Vasconcelos A.T.R."/>
            <person name="de Almeida D.F."/>
            <person name="Almeida F.C."/>
            <person name="de Almeida L.G.P."/>
            <person name="de Almeida R."/>
            <person name="Goncalves J.A.A."/>
            <person name="Andrade E.M."/>
            <person name="Antonio R.V."/>
            <person name="Araripe J."/>
            <person name="de Araujo M.F.F."/>
            <person name="Filho S.A."/>
            <person name="Azevedo V."/>
            <person name="Batista A.J."/>
            <person name="Bataus L.A.M."/>
            <person name="Batista J.S."/>
            <person name="Belo A."/>
            <person name="vander Berg C."/>
            <person name="Blamey J."/>
            <person name="Bogo M."/>
            <person name="Bonato S."/>
            <person name="Bordignon J."/>
            <person name="Brito C.A."/>
            <person name="Brocchi M."/>
            <person name="Burity H.A."/>
            <person name="Camargo A.A."/>
            <person name="Cardoso D.D.P."/>
            <person name="Carneiro N.P."/>
            <person name="Carraro D.M."/>
            <person name="Carvalho C.M.B."/>
            <person name="Cascardo J.C.M."/>
            <person name="Cavada B.S."/>
            <person name="Chueire L.M.O."/>
            <person name="Pasa T.B.C."/>
            <person name="Duran N."/>
            <person name="Fagundes N."/>
            <person name="Falcao C.L."/>
            <person name="Fantinatti F."/>
            <person name="Farias I.P."/>
            <person name="Felipe M.S.S."/>
            <person name="Ferrari L.P."/>
            <person name="Ferro J.A."/>
            <person name="Ferro M.I.T."/>
            <person name="Franco G.R."/>
            <person name="Freitas N.S.A."/>
            <person name="Furlan L.R."/>
            <person name="Gazzinelli R.T."/>
            <person name="Gomes E.A."/>
            <person name="Goncalves P.R."/>
            <person name="Grangeiro T.B."/>
            <person name="Grattapaglia D."/>
            <person name="Grisard E.C."/>
            <person name="Guimaraes C.T."/>
            <person name="Hanna E.S."/>
            <person name="Hungria M."/>
            <person name="Jardim S.N."/>
            <person name="Laurino J."/>
            <person name="Leoi L.C.T."/>
            <person name="Fassarella L."/>
            <person name="Lima A."/>
            <person name="Loureiro M.F."/>
            <person name="Lyra M.C.P."/>
            <person name="Macedo M."/>
            <person name="Madeira H.M.F."/>
            <person name="Manfio G.P."/>
            <person name="Maranhao A.Q."/>
            <person name="Martins W.S."/>
            <person name="di Mauro S.M.Z."/>
            <person name="de Medeiros S.R.B."/>
            <person name="Meissner R.D.V."/>
            <person name="Menck C.F.M."/>
            <person name="Moreira M.A.M."/>
            <person name="Nascimento F.F."/>
            <person name="Nicolas M.F."/>
            <person name="Oliveira J.G."/>
            <person name="Oliveira S.C."/>
            <person name="Paixao R.F.C."/>
            <person name="Parente J.A."/>
            <person name="Pedrosa F.O."/>
            <person name="Pena S.J.D."/>
            <person name="Perreira J.O."/>
            <person name="Perreira M."/>
            <person name="Pinto L.S.R.C."/>
            <person name="Pinto L.S."/>
            <person name="Porto J.I.R."/>
            <person name="Potrich D.P."/>
            <person name="Neto C.E.R."/>
            <person name="Reis A.M.M."/>
            <person name="Rigo L.U."/>
            <person name="Rondinelli E."/>
            <person name="dos Santos E.B.P."/>
            <person name="Santos F.R."/>
            <person name="Schneider M.P.C."/>
            <person name="Seuanez H.N."/>
            <person name="Silva A.M.R."/>
            <person name="da Silva A.L.C."/>
            <person name="Silva D.W."/>
            <person name="Silva R."/>
            <person name="Simoes I.C."/>
            <person name="Simon D."/>
            <person name="Soares C.M.A."/>
            <person name="Soares R.B.A."/>
            <person name="Souza E.M."/>
            <person name="Souza K.R.L."/>
            <person name="Souza R.C."/>
            <person name="Steffens M.B.R."/>
            <person name="Steindel M."/>
            <person name="Teixeira S.R."/>
            <person name="Urmenyi T."/>
            <person name="Vettore A."/>
            <person name="Wassem R."/>
            <person name="Zaha A."/>
            <person name="Simpson A.J.G."/>
        </authorList>
    </citation>
    <scope>NUCLEOTIDE SEQUENCE [LARGE SCALE GENOMIC DNA]</scope>
    <source>
        <strain evidence="7">ATCC 12472 / DSM 30191 / JCM 1249 / NBRC 12614 / NCIMB 9131 / NCTC 9757</strain>
    </source>
</reference>
<evidence type="ECO:0000256" key="2">
    <source>
        <dbReference type="ARBA" id="ARBA00022448"/>
    </source>
</evidence>
<evidence type="ECO:0000256" key="5">
    <source>
        <dbReference type="ARBA" id="ARBA00024335"/>
    </source>
</evidence>
<sequence>MTLLSLPITKLPGNAPLGPIIPAGDLADYIEASEIIEQAREQAKSIIQDGEKKIENLCEMYEEISEAAWQDGLKNLEQQAPALRQQAVANVVEWLIAEQELEHKIIERLEGQLCDILIKVFKEYYGQQNESQLLINLLRERVRALLDSEEGVLYVCPEQYEELKQALISFPKLLIESDASIMAGKALLQTPLVILSLSLNEQFDWAISRLFSHSHEMWQERLLDCNIPQQGELSLFPKDFIEARGGNFMSVSASLGSAAEPVVDSSQG</sequence>
<dbReference type="EMBL" id="AE016825">
    <property type="protein sequence ID" value="AAQ60264.2"/>
    <property type="molecule type" value="Genomic_DNA"/>
</dbReference>
<gene>
    <name evidence="6" type="ordered locus">CV_2594</name>
</gene>
<keyword evidence="3" id="KW-0963">Cytoplasm</keyword>
<dbReference type="RefSeq" id="WP_011136141.1">
    <property type="nucleotide sequence ID" value="NC_005085.1"/>
</dbReference>
<keyword evidence="4" id="KW-0653">Protein transport</keyword>
<comment type="similarity">
    <text evidence="5">Belongs to the SctL stator family.</text>
</comment>
<comment type="subcellular location">
    <subcellularLocation>
        <location evidence="1">Cytoplasm</location>
    </subcellularLocation>
</comment>
<dbReference type="HOGENOM" id="CLU_1037063_0_0_4"/>
<dbReference type="InterPro" id="IPR009335">
    <property type="entry name" value="T3SS_HrpE/ATPase_suE"/>
</dbReference>
<evidence type="ECO:0000256" key="4">
    <source>
        <dbReference type="ARBA" id="ARBA00022927"/>
    </source>
</evidence>
<dbReference type="KEGG" id="cvi:CV_2594"/>
<accession>Q7NUV3</accession>